<keyword evidence="1" id="KW-1133">Transmembrane helix</keyword>
<dbReference type="EMBL" id="HBUF01121392">
    <property type="protein sequence ID" value="CAG6642233.1"/>
    <property type="molecule type" value="Transcribed_RNA"/>
</dbReference>
<proteinExistence type="predicted"/>
<sequence length="102" mass="11219">MHCLANSSLFLIDLTNPGVIHGFIGRYFFGIVISEVEFSIHLVILVRKSSVISSMLSLEYMSDQSISPVCCLSLSWSIFLIIFSFSISMGSLLSILIAAKVL</sequence>
<reference evidence="2" key="1">
    <citation type="submission" date="2021-05" db="EMBL/GenBank/DDBJ databases">
        <authorList>
            <person name="Alioto T."/>
            <person name="Alioto T."/>
            <person name="Gomez Garrido J."/>
        </authorList>
    </citation>
    <scope>NUCLEOTIDE SEQUENCE</scope>
</reference>
<protein>
    <submittedName>
        <fullName evidence="2">Uncharacterized protein</fullName>
    </submittedName>
</protein>
<keyword evidence="1" id="KW-0812">Transmembrane</keyword>
<dbReference type="EMBL" id="HBUF01121394">
    <property type="protein sequence ID" value="CAG6642238.1"/>
    <property type="molecule type" value="Transcribed_RNA"/>
</dbReference>
<name>A0A8D8R3G8_9HEMI</name>
<organism evidence="2">
    <name type="scientific">Cacopsylla melanoneura</name>
    <dbReference type="NCBI Taxonomy" id="428564"/>
    <lineage>
        <taxon>Eukaryota</taxon>
        <taxon>Metazoa</taxon>
        <taxon>Ecdysozoa</taxon>
        <taxon>Arthropoda</taxon>
        <taxon>Hexapoda</taxon>
        <taxon>Insecta</taxon>
        <taxon>Pterygota</taxon>
        <taxon>Neoptera</taxon>
        <taxon>Paraneoptera</taxon>
        <taxon>Hemiptera</taxon>
        <taxon>Sternorrhyncha</taxon>
        <taxon>Psylloidea</taxon>
        <taxon>Psyllidae</taxon>
        <taxon>Psyllinae</taxon>
        <taxon>Cacopsylla</taxon>
    </lineage>
</organism>
<evidence type="ECO:0000313" key="2">
    <source>
        <dbReference type="EMBL" id="CAG6642240.1"/>
    </source>
</evidence>
<dbReference type="EMBL" id="HBUF01121395">
    <property type="protein sequence ID" value="CAG6642240.1"/>
    <property type="molecule type" value="Transcribed_RNA"/>
</dbReference>
<accession>A0A8D8R3G8</accession>
<keyword evidence="1" id="KW-0472">Membrane</keyword>
<feature type="transmembrane region" description="Helical" evidence="1">
    <location>
        <begin position="66"/>
        <end position="99"/>
    </location>
</feature>
<dbReference type="EMBL" id="HBUF01121393">
    <property type="protein sequence ID" value="CAG6642235.1"/>
    <property type="molecule type" value="Transcribed_RNA"/>
</dbReference>
<dbReference type="AlphaFoldDB" id="A0A8D8R3G8"/>
<evidence type="ECO:0000256" key="1">
    <source>
        <dbReference type="SAM" id="Phobius"/>
    </source>
</evidence>
<feature type="transmembrane region" description="Helical" evidence="1">
    <location>
        <begin position="27"/>
        <end position="46"/>
    </location>
</feature>